<protein>
    <recommendedName>
        <fullName evidence="1">Tube Death domain-containing protein</fullName>
    </recommendedName>
</protein>
<gene>
    <name evidence="2" type="ORF">PV328_006496</name>
</gene>
<reference evidence="2" key="2">
    <citation type="submission" date="2023-03" db="EMBL/GenBank/DDBJ databases">
        <authorList>
            <person name="Inwood S.N."/>
            <person name="Skelly J.G."/>
            <person name="Guhlin J."/>
            <person name="Harrop T.W.R."/>
            <person name="Goldson S.G."/>
            <person name="Dearden P.K."/>
        </authorList>
    </citation>
    <scope>NUCLEOTIDE SEQUENCE</scope>
    <source>
        <strain evidence="2">Irish</strain>
        <tissue evidence="2">Whole body</tissue>
    </source>
</reference>
<proteinExistence type="predicted"/>
<dbReference type="Pfam" id="PF14786">
    <property type="entry name" value="Death_2"/>
    <property type="match status" value="1"/>
</dbReference>
<organism evidence="2 3">
    <name type="scientific">Microctonus aethiopoides</name>
    <dbReference type="NCBI Taxonomy" id="144406"/>
    <lineage>
        <taxon>Eukaryota</taxon>
        <taxon>Metazoa</taxon>
        <taxon>Ecdysozoa</taxon>
        <taxon>Arthropoda</taxon>
        <taxon>Hexapoda</taxon>
        <taxon>Insecta</taxon>
        <taxon>Pterygota</taxon>
        <taxon>Neoptera</taxon>
        <taxon>Endopterygota</taxon>
        <taxon>Hymenoptera</taxon>
        <taxon>Apocrita</taxon>
        <taxon>Ichneumonoidea</taxon>
        <taxon>Braconidae</taxon>
        <taxon>Euphorinae</taxon>
        <taxon>Microctonus</taxon>
    </lineage>
</organism>
<sequence>MATLDTEIRKLRPIELYSLAKILSPDFWKILMGNIKKPGSQVPMFTSEHITLIEIAATKQPRSASEIFLDEWGTMGRKRPTIKMAIDLLVEAEFFRAADFLAVEVLKGTPPERPSKGPAAQIKIPDDIFNYGNQQENPLDTDSDIGYHSKAIPDDTVCSDNHRTTLPLYLNSDCRMIEGEFFESNEYNDRNIIVNELSNSGGSDLIKFSSDDDESKKNEMDRNNILNETNLNVVNDINNWNEQSTSCLPNLSILKLDSQKHKTVEKLTVGESINFPAELTSSELPLCINDGIAVSSYQESYSNSEFSITSTMSSNSRYTTSDNNIEENNYYGLTADVIKPNKLENEKKVSDNIQHNIDYNDLPLTVMEFCKQ</sequence>
<reference evidence="2" key="1">
    <citation type="journal article" date="2023" name="bioRxiv">
        <title>Scaffold-level genome assemblies of two parasitoid biocontrol wasps reveal the parthenogenesis mechanism and an associated novel virus.</title>
        <authorList>
            <person name="Inwood S."/>
            <person name="Skelly J."/>
            <person name="Guhlin J."/>
            <person name="Harrop T."/>
            <person name="Goldson S."/>
            <person name="Dearden P."/>
        </authorList>
    </citation>
    <scope>NUCLEOTIDE SEQUENCE</scope>
    <source>
        <strain evidence="2">Irish</strain>
        <tissue evidence="2">Whole body</tissue>
    </source>
</reference>
<dbReference type="Proteomes" id="UP001168990">
    <property type="component" value="Unassembled WGS sequence"/>
</dbReference>
<comment type="caution">
    <text evidence="2">The sequence shown here is derived from an EMBL/GenBank/DDBJ whole genome shotgun (WGS) entry which is preliminary data.</text>
</comment>
<evidence type="ECO:0000313" key="2">
    <source>
        <dbReference type="EMBL" id="KAK0173274.1"/>
    </source>
</evidence>
<name>A0AA39KTK8_9HYME</name>
<dbReference type="Gene3D" id="1.10.533.10">
    <property type="entry name" value="Death Domain, Fas"/>
    <property type="match status" value="1"/>
</dbReference>
<feature type="domain" description="Tube Death" evidence="1">
    <location>
        <begin position="5"/>
        <end position="124"/>
    </location>
</feature>
<evidence type="ECO:0000259" key="1">
    <source>
        <dbReference type="Pfam" id="PF14786"/>
    </source>
</evidence>
<dbReference type="EMBL" id="JAQQBS010000002">
    <property type="protein sequence ID" value="KAK0173274.1"/>
    <property type="molecule type" value="Genomic_DNA"/>
</dbReference>
<dbReference type="InterPro" id="IPR011029">
    <property type="entry name" value="DEATH-like_dom_sf"/>
</dbReference>
<dbReference type="SUPFAM" id="SSF47986">
    <property type="entry name" value="DEATH domain"/>
    <property type="match status" value="1"/>
</dbReference>
<keyword evidence="3" id="KW-1185">Reference proteome</keyword>
<dbReference type="InterPro" id="IPR029397">
    <property type="entry name" value="Tube_Death"/>
</dbReference>
<dbReference type="AlphaFoldDB" id="A0AA39KTK8"/>
<evidence type="ECO:0000313" key="3">
    <source>
        <dbReference type="Proteomes" id="UP001168990"/>
    </source>
</evidence>
<accession>A0AA39KTK8</accession>
<dbReference type="CDD" id="cd08308">
    <property type="entry name" value="Death_Tube"/>
    <property type="match status" value="1"/>
</dbReference>